<dbReference type="PROSITE" id="PS50995">
    <property type="entry name" value="HTH_MARR_2"/>
    <property type="match status" value="1"/>
</dbReference>
<dbReference type="SUPFAM" id="SSF46785">
    <property type="entry name" value="Winged helix' DNA-binding domain"/>
    <property type="match status" value="1"/>
</dbReference>
<feature type="domain" description="HTH marR-type" evidence="4">
    <location>
        <begin position="1"/>
        <end position="138"/>
    </location>
</feature>
<evidence type="ECO:0000259" key="4">
    <source>
        <dbReference type="PROSITE" id="PS50995"/>
    </source>
</evidence>
<dbReference type="PRINTS" id="PR00598">
    <property type="entry name" value="HTHMARR"/>
</dbReference>
<reference evidence="6" key="1">
    <citation type="journal article" date="2019" name="Int. J. Syst. Evol. Microbiol.">
        <title>The Global Catalogue of Microorganisms (GCM) 10K type strain sequencing project: providing services to taxonomists for standard genome sequencing and annotation.</title>
        <authorList>
            <consortium name="The Broad Institute Genomics Platform"/>
            <consortium name="The Broad Institute Genome Sequencing Center for Infectious Disease"/>
            <person name="Wu L."/>
            <person name="Ma J."/>
        </authorList>
    </citation>
    <scope>NUCLEOTIDE SEQUENCE [LARGE SCALE GENOMIC DNA]</scope>
    <source>
        <strain evidence="6">CCUG 36956</strain>
    </source>
</reference>
<evidence type="ECO:0000256" key="1">
    <source>
        <dbReference type="ARBA" id="ARBA00023015"/>
    </source>
</evidence>
<dbReference type="PANTHER" id="PTHR42756">
    <property type="entry name" value="TRANSCRIPTIONAL REGULATOR, MARR"/>
    <property type="match status" value="1"/>
</dbReference>
<protein>
    <submittedName>
        <fullName evidence="5">MarR family winged helix-turn-helix transcriptional regulator</fullName>
    </submittedName>
</protein>
<organism evidence="5 6">
    <name type="scientific">Herminiimonas aquatilis</name>
    <dbReference type="NCBI Taxonomy" id="345342"/>
    <lineage>
        <taxon>Bacteria</taxon>
        <taxon>Pseudomonadati</taxon>
        <taxon>Pseudomonadota</taxon>
        <taxon>Betaproteobacteria</taxon>
        <taxon>Burkholderiales</taxon>
        <taxon>Oxalobacteraceae</taxon>
        <taxon>Herminiimonas</taxon>
    </lineage>
</organism>
<dbReference type="RefSeq" id="WP_382232879.1">
    <property type="nucleotide sequence ID" value="NZ_JBHTCC010000001.1"/>
</dbReference>
<evidence type="ECO:0000256" key="3">
    <source>
        <dbReference type="ARBA" id="ARBA00023163"/>
    </source>
</evidence>
<keyword evidence="6" id="KW-1185">Reference proteome</keyword>
<gene>
    <name evidence="5" type="ORF">ACFQO0_04750</name>
</gene>
<dbReference type="Proteomes" id="UP001596379">
    <property type="component" value="Unassembled WGS sequence"/>
</dbReference>
<evidence type="ECO:0000256" key="2">
    <source>
        <dbReference type="ARBA" id="ARBA00023125"/>
    </source>
</evidence>
<proteinExistence type="predicted"/>
<dbReference type="InterPro" id="IPR036388">
    <property type="entry name" value="WH-like_DNA-bd_sf"/>
</dbReference>
<keyword evidence="2" id="KW-0238">DNA-binding</keyword>
<dbReference type="InterPro" id="IPR036390">
    <property type="entry name" value="WH_DNA-bd_sf"/>
</dbReference>
<dbReference type="EMBL" id="JBHTCC010000001">
    <property type="protein sequence ID" value="MFC7297741.1"/>
    <property type="molecule type" value="Genomic_DNA"/>
</dbReference>
<evidence type="ECO:0000313" key="6">
    <source>
        <dbReference type="Proteomes" id="UP001596379"/>
    </source>
</evidence>
<keyword evidence="1" id="KW-0805">Transcription regulation</keyword>
<dbReference type="PANTHER" id="PTHR42756:SF1">
    <property type="entry name" value="TRANSCRIPTIONAL REPRESSOR OF EMRAB OPERON"/>
    <property type="match status" value="1"/>
</dbReference>
<evidence type="ECO:0000313" key="5">
    <source>
        <dbReference type="EMBL" id="MFC7297741.1"/>
    </source>
</evidence>
<accession>A0ABW2J357</accession>
<dbReference type="InterPro" id="IPR000835">
    <property type="entry name" value="HTH_MarR-typ"/>
</dbReference>
<comment type="caution">
    <text evidence="5">The sequence shown here is derived from an EMBL/GenBank/DDBJ whole genome shotgun (WGS) entry which is preliminary data.</text>
</comment>
<keyword evidence="3" id="KW-0804">Transcription</keyword>
<name>A0ABW2J357_9BURK</name>
<dbReference type="Pfam" id="PF12802">
    <property type="entry name" value="MarR_2"/>
    <property type="match status" value="1"/>
</dbReference>
<dbReference type="Gene3D" id="1.10.10.10">
    <property type="entry name" value="Winged helix-like DNA-binding domain superfamily/Winged helix DNA-binding domain"/>
    <property type="match status" value="1"/>
</dbReference>
<sequence length="149" mass="16841">MTERYVRSIRLLAECFHAFERQSGANIRSRTGLTPSQFDIVATLGNTEGMTFKDLGERTLITKGTLTGVIDRLQEKGLVERVTQVEDRRSTLVRLTKLGEAEFNRVFAPQIAFGKQSFVNYAEQDFDALDKELTKLHANLTGKLPKAKY</sequence>
<dbReference type="SMART" id="SM00347">
    <property type="entry name" value="HTH_MARR"/>
    <property type="match status" value="1"/>
</dbReference>